<dbReference type="InterPro" id="IPR008978">
    <property type="entry name" value="HSP20-like_chaperone"/>
</dbReference>
<sequence>MMMMTCTRRNENPLTVFEDVFGSLFNDSFGTSAKTTQTDAWSPAVDIVESPDAYTLTADLPGLTKADVNLTVEEGVLTLTGERKNEQSASNEFGHRHERAYGKFSRSFQLGSGVETGKIKAEFRNGMLKVELPKVEASKPYEVSIAE</sequence>
<evidence type="ECO:0000313" key="2">
    <source>
        <dbReference type="EMBL" id="SVB97212.1"/>
    </source>
</evidence>
<dbReference type="PANTHER" id="PTHR11527">
    <property type="entry name" value="HEAT-SHOCK PROTEIN 20 FAMILY MEMBER"/>
    <property type="match status" value="1"/>
</dbReference>
<evidence type="ECO:0000259" key="1">
    <source>
        <dbReference type="PROSITE" id="PS01031"/>
    </source>
</evidence>
<feature type="domain" description="SHSP" evidence="1">
    <location>
        <begin position="35"/>
        <end position="147"/>
    </location>
</feature>
<protein>
    <recommendedName>
        <fullName evidence="1">SHSP domain-containing protein</fullName>
    </recommendedName>
</protein>
<organism evidence="2">
    <name type="scientific">marine metagenome</name>
    <dbReference type="NCBI Taxonomy" id="408172"/>
    <lineage>
        <taxon>unclassified sequences</taxon>
        <taxon>metagenomes</taxon>
        <taxon>ecological metagenomes</taxon>
    </lineage>
</organism>
<dbReference type="CDD" id="cd06464">
    <property type="entry name" value="ACD_sHsps-like"/>
    <property type="match status" value="1"/>
</dbReference>
<dbReference type="Gene3D" id="2.60.40.790">
    <property type="match status" value="1"/>
</dbReference>
<proteinExistence type="predicted"/>
<dbReference type="AlphaFoldDB" id="A0A382ID31"/>
<dbReference type="Pfam" id="PF00011">
    <property type="entry name" value="HSP20"/>
    <property type="match status" value="1"/>
</dbReference>
<dbReference type="SUPFAM" id="SSF49764">
    <property type="entry name" value="HSP20-like chaperones"/>
    <property type="match status" value="1"/>
</dbReference>
<reference evidence="2" key="1">
    <citation type="submission" date="2018-05" db="EMBL/GenBank/DDBJ databases">
        <authorList>
            <person name="Lanie J.A."/>
            <person name="Ng W.-L."/>
            <person name="Kazmierczak K.M."/>
            <person name="Andrzejewski T.M."/>
            <person name="Davidsen T.M."/>
            <person name="Wayne K.J."/>
            <person name="Tettelin H."/>
            <person name="Glass J.I."/>
            <person name="Rusch D."/>
            <person name="Podicherti R."/>
            <person name="Tsui H.-C.T."/>
            <person name="Winkler M.E."/>
        </authorList>
    </citation>
    <scope>NUCLEOTIDE SEQUENCE</scope>
</reference>
<dbReference type="PROSITE" id="PS01031">
    <property type="entry name" value="SHSP"/>
    <property type="match status" value="1"/>
</dbReference>
<dbReference type="InterPro" id="IPR002068">
    <property type="entry name" value="A-crystallin/Hsp20_dom"/>
</dbReference>
<gene>
    <name evidence="2" type="ORF">METZ01_LOCUS250066</name>
</gene>
<accession>A0A382ID31</accession>
<dbReference type="EMBL" id="UINC01066467">
    <property type="protein sequence ID" value="SVB97212.1"/>
    <property type="molecule type" value="Genomic_DNA"/>
</dbReference>
<dbReference type="InterPro" id="IPR031107">
    <property type="entry name" value="Small_HSP"/>
</dbReference>
<name>A0A382ID31_9ZZZZ</name>